<reference evidence="1 2" key="1">
    <citation type="submission" date="2021-06" db="EMBL/GenBank/DDBJ databases">
        <authorList>
            <person name="Palmer J.M."/>
        </authorList>
    </citation>
    <scope>NUCLEOTIDE SEQUENCE [LARGE SCALE GENOMIC DNA]</scope>
    <source>
        <strain evidence="2">if_2019</strain>
        <tissue evidence="1">Muscle</tissue>
    </source>
</reference>
<dbReference type="Proteomes" id="UP001482620">
    <property type="component" value="Unassembled WGS sequence"/>
</dbReference>
<proteinExistence type="predicted"/>
<evidence type="ECO:0000313" key="1">
    <source>
        <dbReference type="EMBL" id="MEQ2248550.1"/>
    </source>
</evidence>
<accession>A0ABV0UTL5</accession>
<gene>
    <name evidence="1" type="ORF">ILYODFUR_020147</name>
</gene>
<evidence type="ECO:0000313" key="2">
    <source>
        <dbReference type="Proteomes" id="UP001482620"/>
    </source>
</evidence>
<keyword evidence="2" id="KW-1185">Reference proteome</keyword>
<dbReference type="EMBL" id="JAHRIQ010083156">
    <property type="protein sequence ID" value="MEQ2248550.1"/>
    <property type="molecule type" value="Genomic_DNA"/>
</dbReference>
<sequence length="116" mass="13415">MLFQNQHHSVISCQGKVSVFGSTLLCRLCETKLLQLAADFQPNNQTELKQKLLVLEERIRGDREIEKQKDCCLLKKRSLCIHLRSGLRGGLSLQQRCKETLQKMSHFSSSKLKMWL</sequence>
<protein>
    <submittedName>
        <fullName evidence="1">Uncharacterized protein</fullName>
    </submittedName>
</protein>
<comment type="caution">
    <text evidence="1">The sequence shown here is derived from an EMBL/GenBank/DDBJ whole genome shotgun (WGS) entry which is preliminary data.</text>
</comment>
<organism evidence="1 2">
    <name type="scientific">Ilyodon furcidens</name>
    <name type="common">goldbreast splitfin</name>
    <dbReference type="NCBI Taxonomy" id="33524"/>
    <lineage>
        <taxon>Eukaryota</taxon>
        <taxon>Metazoa</taxon>
        <taxon>Chordata</taxon>
        <taxon>Craniata</taxon>
        <taxon>Vertebrata</taxon>
        <taxon>Euteleostomi</taxon>
        <taxon>Actinopterygii</taxon>
        <taxon>Neopterygii</taxon>
        <taxon>Teleostei</taxon>
        <taxon>Neoteleostei</taxon>
        <taxon>Acanthomorphata</taxon>
        <taxon>Ovalentaria</taxon>
        <taxon>Atherinomorphae</taxon>
        <taxon>Cyprinodontiformes</taxon>
        <taxon>Goodeidae</taxon>
        <taxon>Ilyodon</taxon>
    </lineage>
</organism>
<name>A0ABV0UTL5_9TELE</name>